<sequence>MRKTTYKVKVLKIETRRNKHGEPTSYRVEWWTDNERWRETFKREPQADAFRSSLITAARNGEAFSLTNGEPLSWGRAKRATTSWYDFACSYVDMKWKDAAAKYRQDIARALTAATPAMIIEDRGMSDAAFLRSAMHRWGFNTKDRPNAPDEVAGALRWLSLNTRPVADLVDPAVARALLTAGTSRLTGKSVAPNTARKHRMLLANAMDYAVEQGLLDENPIRSLKWTPPRASGQVDRRSVVNHTQARALLAAVETQQPSGKRLMAFFALMYYAALRPEEAMSLRKQDVTLPALVLNKATQEQEEPADAWGEIHLSEAHPFAGAAWTDDGTAREKRALKHRAEGEGRTVPCEPALTRILRRHLADFGDGPHGLLFYGVRGGDLPAITYRRAWRKARQDALSASEAASPLAARPYDLRHACVSTWLNAGVPAPQVAEWAGHSVEVLLRVYAKCIDGQDETARRRITEAREED</sequence>
<feature type="domain" description="Tyr recombinase" evidence="4">
    <location>
        <begin position="236"/>
        <end position="462"/>
    </location>
</feature>
<dbReference type="PANTHER" id="PTHR30349">
    <property type="entry name" value="PHAGE INTEGRASE-RELATED"/>
    <property type="match status" value="1"/>
</dbReference>
<comment type="similarity">
    <text evidence="1">Belongs to the 'phage' integrase family.</text>
</comment>
<evidence type="ECO:0000256" key="1">
    <source>
        <dbReference type="ARBA" id="ARBA00008857"/>
    </source>
</evidence>
<evidence type="ECO:0000256" key="3">
    <source>
        <dbReference type="ARBA" id="ARBA00023172"/>
    </source>
</evidence>
<accession>A0ABP6CY37</accession>
<dbReference type="InterPro" id="IPR050090">
    <property type="entry name" value="Tyrosine_recombinase_XerCD"/>
</dbReference>
<dbReference type="InterPro" id="IPR002104">
    <property type="entry name" value="Integrase_catalytic"/>
</dbReference>
<evidence type="ECO:0000256" key="2">
    <source>
        <dbReference type="ARBA" id="ARBA00023125"/>
    </source>
</evidence>
<comment type="caution">
    <text evidence="5">The sequence shown here is derived from an EMBL/GenBank/DDBJ whole genome shotgun (WGS) entry which is preliminary data.</text>
</comment>
<dbReference type="RefSeq" id="WP_344547839.1">
    <property type="nucleotide sequence ID" value="NZ_BAAATD010000015.1"/>
</dbReference>
<protein>
    <submittedName>
        <fullName evidence="5">Tyrosine-type recombinase/integrase</fullName>
    </submittedName>
</protein>
<name>A0ABP6CY37_9ACTN</name>
<keyword evidence="2" id="KW-0238">DNA-binding</keyword>
<organism evidence="5 6">
    <name type="scientific">Actinomadura fulvescens</name>
    <dbReference type="NCBI Taxonomy" id="46160"/>
    <lineage>
        <taxon>Bacteria</taxon>
        <taxon>Bacillati</taxon>
        <taxon>Actinomycetota</taxon>
        <taxon>Actinomycetes</taxon>
        <taxon>Streptosporangiales</taxon>
        <taxon>Thermomonosporaceae</taxon>
        <taxon>Actinomadura</taxon>
    </lineage>
</organism>
<evidence type="ECO:0000313" key="6">
    <source>
        <dbReference type="Proteomes" id="UP001501509"/>
    </source>
</evidence>
<keyword evidence="6" id="KW-1185">Reference proteome</keyword>
<gene>
    <name evidence="5" type="ORF">GCM10010411_81330</name>
</gene>
<dbReference type="PROSITE" id="PS51898">
    <property type="entry name" value="TYR_RECOMBINASE"/>
    <property type="match status" value="1"/>
</dbReference>
<dbReference type="Gene3D" id="1.10.443.10">
    <property type="entry name" value="Intergrase catalytic core"/>
    <property type="match status" value="1"/>
</dbReference>
<reference evidence="6" key="1">
    <citation type="journal article" date="2019" name="Int. J. Syst. Evol. Microbiol.">
        <title>The Global Catalogue of Microorganisms (GCM) 10K type strain sequencing project: providing services to taxonomists for standard genome sequencing and annotation.</title>
        <authorList>
            <consortium name="The Broad Institute Genomics Platform"/>
            <consortium name="The Broad Institute Genome Sequencing Center for Infectious Disease"/>
            <person name="Wu L."/>
            <person name="Ma J."/>
        </authorList>
    </citation>
    <scope>NUCLEOTIDE SEQUENCE [LARGE SCALE GENOMIC DNA]</scope>
    <source>
        <strain evidence="6">JCM 6833</strain>
    </source>
</reference>
<dbReference type="Proteomes" id="UP001501509">
    <property type="component" value="Unassembled WGS sequence"/>
</dbReference>
<dbReference type="InterPro" id="IPR013762">
    <property type="entry name" value="Integrase-like_cat_sf"/>
</dbReference>
<proteinExistence type="inferred from homology"/>
<dbReference type="InterPro" id="IPR011010">
    <property type="entry name" value="DNA_brk_join_enz"/>
</dbReference>
<dbReference type="Pfam" id="PF00589">
    <property type="entry name" value="Phage_integrase"/>
    <property type="match status" value="1"/>
</dbReference>
<evidence type="ECO:0000259" key="4">
    <source>
        <dbReference type="PROSITE" id="PS51898"/>
    </source>
</evidence>
<dbReference type="InterPro" id="IPR010998">
    <property type="entry name" value="Integrase_recombinase_N"/>
</dbReference>
<evidence type="ECO:0000313" key="5">
    <source>
        <dbReference type="EMBL" id="GAA2631060.1"/>
    </source>
</evidence>
<dbReference type="SUPFAM" id="SSF56349">
    <property type="entry name" value="DNA breaking-rejoining enzymes"/>
    <property type="match status" value="1"/>
</dbReference>
<dbReference type="PANTHER" id="PTHR30349:SF64">
    <property type="entry name" value="PROPHAGE INTEGRASE INTD-RELATED"/>
    <property type="match status" value="1"/>
</dbReference>
<dbReference type="EMBL" id="BAAATD010000015">
    <property type="protein sequence ID" value="GAA2631060.1"/>
    <property type="molecule type" value="Genomic_DNA"/>
</dbReference>
<dbReference type="Gene3D" id="1.10.150.130">
    <property type="match status" value="1"/>
</dbReference>
<keyword evidence="3" id="KW-0233">DNA recombination</keyword>